<dbReference type="InParanoid" id="M4BI88"/>
<evidence type="ECO:0000313" key="2">
    <source>
        <dbReference type="EnsemblProtists" id="HpaP806114"/>
    </source>
</evidence>
<name>M4BI88_HYAAE</name>
<reference evidence="2" key="2">
    <citation type="submission" date="2015-06" db="UniProtKB">
        <authorList>
            <consortium name="EnsemblProtists"/>
        </authorList>
    </citation>
    <scope>IDENTIFICATION</scope>
    <source>
        <strain evidence="2">Emoy2</strain>
    </source>
</reference>
<evidence type="ECO:0000256" key="1">
    <source>
        <dbReference type="SAM" id="MobiDB-lite"/>
    </source>
</evidence>
<reference evidence="3" key="1">
    <citation type="journal article" date="2010" name="Science">
        <title>Signatures of adaptation to obligate biotrophy in the Hyaloperonospora arabidopsidis genome.</title>
        <authorList>
            <person name="Baxter L."/>
            <person name="Tripathy S."/>
            <person name="Ishaque N."/>
            <person name="Boot N."/>
            <person name="Cabral A."/>
            <person name="Kemen E."/>
            <person name="Thines M."/>
            <person name="Ah-Fong A."/>
            <person name="Anderson R."/>
            <person name="Badejoko W."/>
            <person name="Bittner-Eddy P."/>
            <person name="Boore J.L."/>
            <person name="Chibucos M.C."/>
            <person name="Coates M."/>
            <person name="Dehal P."/>
            <person name="Delehaunty K."/>
            <person name="Dong S."/>
            <person name="Downton P."/>
            <person name="Dumas B."/>
            <person name="Fabro G."/>
            <person name="Fronick C."/>
            <person name="Fuerstenberg S.I."/>
            <person name="Fulton L."/>
            <person name="Gaulin E."/>
            <person name="Govers F."/>
            <person name="Hughes L."/>
            <person name="Humphray S."/>
            <person name="Jiang R.H."/>
            <person name="Judelson H."/>
            <person name="Kamoun S."/>
            <person name="Kyung K."/>
            <person name="Meijer H."/>
            <person name="Minx P."/>
            <person name="Morris P."/>
            <person name="Nelson J."/>
            <person name="Phuntumart V."/>
            <person name="Qutob D."/>
            <person name="Rehmany A."/>
            <person name="Rougon-Cardoso A."/>
            <person name="Ryden P."/>
            <person name="Torto-Alalibo T."/>
            <person name="Studholme D."/>
            <person name="Wang Y."/>
            <person name="Win J."/>
            <person name="Wood J."/>
            <person name="Clifton S.W."/>
            <person name="Rogers J."/>
            <person name="Van den Ackerveken G."/>
            <person name="Jones J.D."/>
            <person name="McDowell J.M."/>
            <person name="Beynon J."/>
            <person name="Tyler B.M."/>
        </authorList>
    </citation>
    <scope>NUCLEOTIDE SEQUENCE [LARGE SCALE GENOMIC DNA]</scope>
    <source>
        <strain evidence="3">Emoy2</strain>
    </source>
</reference>
<dbReference type="VEuPathDB" id="FungiDB:HpaG806114"/>
<keyword evidence="3" id="KW-1185">Reference proteome</keyword>
<dbReference type="Proteomes" id="UP000011713">
    <property type="component" value="Unassembled WGS sequence"/>
</dbReference>
<proteinExistence type="predicted"/>
<protein>
    <submittedName>
        <fullName evidence="2">Uncharacterized protein</fullName>
    </submittedName>
</protein>
<dbReference type="HOGENOM" id="CLU_2727642_0_0_1"/>
<dbReference type="EnsemblProtists" id="HpaT806114">
    <property type="protein sequence ID" value="HpaP806114"/>
    <property type="gene ID" value="HpaG806114"/>
</dbReference>
<evidence type="ECO:0000313" key="3">
    <source>
        <dbReference type="Proteomes" id="UP000011713"/>
    </source>
</evidence>
<dbReference type="EMBL" id="JH598287">
    <property type="status" value="NOT_ANNOTATED_CDS"/>
    <property type="molecule type" value="Genomic_DNA"/>
</dbReference>
<dbReference type="AlphaFoldDB" id="M4BI88"/>
<sequence>MRIRAAAAGEYKKSQSAGDNSFAASAFDPAAVAAQAVMHQLNLDMILISYTPSSRTATPTRRRLQKLRMRQK</sequence>
<feature type="region of interest" description="Disordered" evidence="1">
    <location>
        <begin position="1"/>
        <end position="20"/>
    </location>
</feature>
<organism evidence="2 3">
    <name type="scientific">Hyaloperonospora arabidopsidis (strain Emoy2)</name>
    <name type="common">Downy mildew agent</name>
    <name type="synonym">Peronospora arabidopsidis</name>
    <dbReference type="NCBI Taxonomy" id="559515"/>
    <lineage>
        <taxon>Eukaryota</taxon>
        <taxon>Sar</taxon>
        <taxon>Stramenopiles</taxon>
        <taxon>Oomycota</taxon>
        <taxon>Peronosporomycetes</taxon>
        <taxon>Peronosporales</taxon>
        <taxon>Peronosporaceae</taxon>
        <taxon>Hyaloperonospora</taxon>
    </lineage>
</organism>
<accession>M4BI88</accession>